<evidence type="ECO:0000259" key="2">
    <source>
        <dbReference type="PROSITE" id="PS51910"/>
    </source>
</evidence>
<dbReference type="Proteomes" id="UP000533476">
    <property type="component" value="Unassembled WGS sequence"/>
</dbReference>
<dbReference type="GO" id="GO:0016787">
    <property type="term" value="F:hydrolase activity"/>
    <property type="evidence" value="ECO:0007669"/>
    <property type="project" value="UniProtKB-KW"/>
</dbReference>
<dbReference type="GO" id="GO:0005975">
    <property type="term" value="P:carbohydrate metabolic process"/>
    <property type="evidence" value="ECO:0007669"/>
    <property type="project" value="InterPro"/>
</dbReference>
<feature type="domain" description="GH18" evidence="2">
    <location>
        <begin position="36"/>
        <end position="333"/>
    </location>
</feature>
<dbReference type="PROSITE" id="PS51910">
    <property type="entry name" value="GH18_2"/>
    <property type="match status" value="1"/>
</dbReference>
<dbReference type="InterPro" id="IPR001223">
    <property type="entry name" value="Glyco_hydro18_cat"/>
</dbReference>
<comment type="caution">
    <text evidence="3">The sequence shown here is derived from an EMBL/GenBank/DDBJ whole genome shotgun (WGS) entry which is preliminary data.</text>
</comment>
<proteinExistence type="predicted"/>
<name>A0A7Y0L6E4_9FIRM</name>
<evidence type="ECO:0000313" key="4">
    <source>
        <dbReference type="Proteomes" id="UP000533476"/>
    </source>
</evidence>
<gene>
    <name evidence="3" type="ORF">HIJ39_17190</name>
</gene>
<dbReference type="EMBL" id="JABBVZ010000081">
    <property type="protein sequence ID" value="NMP24070.1"/>
    <property type="molecule type" value="Genomic_DNA"/>
</dbReference>
<dbReference type="AlphaFoldDB" id="A0A7Y0L6E4"/>
<protein>
    <submittedName>
        <fullName evidence="3">Glycoside hydrolase</fullName>
    </submittedName>
</protein>
<sequence length="333" mass="36457">MKRWMGAALAAVAGGMVAVPSWTGPQAVARAAGSPMQVVGFWANDAVSGLSGLYKYPKSITWFTPFWYSVKANGHLVDRTVPSIKKEVMAKHIPVTPLVNDMTGTQAFLKSPSTLTNAARNIADMVKANHYAGVSIDFEPQHVSVAPELSHFMVELRDFLPKGSVITLSVVPHSGGAYQWSALNPEVNQYVLMSYDQHDDGSYAGPVAATPWVQNIVTRMEKTVPPSKIDLGVALYGYEWPKGSTHAVTIPYNAVTPTMHKNAKWDSADQETYATFRSTSMGPVNVWWESLQGMNQKIQLAKQDHLAGIALWHMGYANDSVYQLLLHQVGTQP</sequence>
<organism evidence="3 4">
    <name type="scientific">Sulfobacillus harzensis</name>
    <dbReference type="NCBI Taxonomy" id="2729629"/>
    <lineage>
        <taxon>Bacteria</taxon>
        <taxon>Bacillati</taxon>
        <taxon>Bacillota</taxon>
        <taxon>Clostridia</taxon>
        <taxon>Eubacteriales</taxon>
        <taxon>Clostridiales Family XVII. Incertae Sedis</taxon>
        <taxon>Sulfobacillus</taxon>
    </lineage>
</organism>
<dbReference type="InterPro" id="IPR029070">
    <property type="entry name" value="Chitinase_insertion_sf"/>
</dbReference>
<dbReference type="GO" id="GO:0008061">
    <property type="term" value="F:chitin binding"/>
    <property type="evidence" value="ECO:0007669"/>
    <property type="project" value="InterPro"/>
</dbReference>
<keyword evidence="1" id="KW-0732">Signal</keyword>
<dbReference type="InterPro" id="IPR017853">
    <property type="entry name" value="GH"/>
</dbReference>
<dbReference type="SMART" id="SM00636">
    <property type="entry name" value="Glyco_18"/>
    <property type="match status" value="1"/>
</dbReference>
<accession>A0A7Y0L6E4</accession>
<dbReference type="PANTHER" id="PTHR46066:SF2">
    <property type="entry name" value="CHITINASE DOMAIN-CONTAINING PROTEIN 1"/>
    <property type="match status" value="1"/>
</dbReference>
<feature type="signal peptide" evidence="1">
    <location>
        <begin position="1"/>
        <end position="18"/>
    </location>
</feature>
<dbReference type="PANTHER" id="PTHR46066">
    <property type="entry name" value="CHITINASE DOMAIN-CONTAINING PROTEIN 1 FAMILY MEMBER"/>
    <property type="match status" value="1"/>
</dbReference>
<dbReference type="Gene3D" id="3.20.20.80">
    <property type="entry name" value="Glycosidases"/>
    <property type="match status" value="1"/>
</dbReference>
<reference evidence="3 4" key="1">
    <citation type="submission" date="2020-04" db="EMBL/GenBank/DDBJ databases">
        <authorList>
            <person name="Zhang R."/>
            <person name="Schippers A."/>
        </authorList>
    </citation>
    <scope>NUCLEOTIDE SEQUENCE [LARGE SCALE GENOMIC DNA]</scope>
    <source>
        <strain evidence="3 4">DSM 109850</strain>
    </source>
</reference>
<dbReference type="RefSeq" id="WP_169101872.1">
    <property type="nucleotide sequence ID" value="NZ_JABBVZ010000081.1"/>
</dbReference>
<dbReference type="InterPro" id="IPR011583">
    <property type="entry name" value="Chitinase_II/V-like_cat"/>
</dbReference>
<dbReference type="Gene3D" id="3.10.50.10">
    <property type="match status" value="1"/>
</dbReference>
<keyword evidence="4" id="KW-1185">Reference proteome</keyword>
<dbReference type="Pfam" id="PF00704">
    <property type="entry name" value="Glyco_hydro_18"/>
    <property type="match status" value="1"/>
</dbReference>
<evidence type="ECO:0000256" key="1">
    <source>
        <dbReference type="SAM" id="SignalP"/>
    </source>
</evidence>
<feature type="chain" id="PRO_5038733375" evidence="1">
    <location>
        <begin position="19"/>
        <end position="333"/>
    </location>
</feature>
<keyword evidence="3" id="KW-0378">Hydrolase</keyword>
<evidence type="ECO:0000313" key="3">
    <source>
        <dbReference type="EMBL" id="NMP24070.1"/>
    </source>
</evidence>
<dbReference type="SUPFAM" id="SSF51445">
    <property type="entry name" value="(Trans)glycosidases"/>
    <property type="match status" value="1"/>
</dbReference>